<name>A0A9W7A0T3_9STRA</name>
<dbReference type="Gene3D" id="3.40.630.10">
    <property type="entry name" value="Zn peptidases"/>
    <property type="match status" value="1"/>
</dbReference>
<evidence type="ECO:0000256" key="6">
    <source>
        <dbReference type="PROSITE-ProRule" id="PRU01379"/>
    </source>
</evidence>
<evidence type="ECO:0000256" key="4">
    <source>
        <dbReference type="ARBA" id="ARBA00022801"/>
    </source>
</evidence>
<evidence type="ECO:0000313" key="10">
    <source>
        <dbReference type="Proteomes" id="UP001165082"/>
    </source>
</evidence>
<dbReference type="CDD" id="cd06231">
    <property type="entry name" value="M14_REP34-like"/>
    <property type="match status" value="1"/>
</dbReference>
<protein>
    <recommendedName>
        <fullName evidence="8">Peptidase M14 domain-containing protein</fullName>
    </recommendedName>
</protein>
<dbReference type="Pfam" id="PF24827">
    <property type="entry name" value="AstE_AspA_cat"/>
    <property type="match status" value="1"/>
</dbReference>
<dbReference type="AlphaFoldDB" id="A0A9W7A0T3"/>
<keyword evidence="4" id="KW-0378">Hydrolase</keyword>
<evidence type="ECO:0000256" key="1">
    <source>
        <dbReference type="ARBA" id="ARBA00001947"/>
    </source>
</evidence>
<dbReference type="Proteomes" id="UP001165082">
    <property type="component" value="Unassembled WGS sequence"/>
</dbReference>
<reference evidence="9" key="1">
    <citation type="submission" date="2022-07" db="EMBL/GenBank/DDBJ databases">
        <title>Genome analysis of Parmales, a sister group of diatoms, reveals the evolutionary specialization of diatoms from phago-mixotrophs to photoautotrophs.</title>
        <authorList>
            <person name="Ban H."/>
            <person name="Sato S."/>
            <person name="Yoshikawa S."/>
            <person name="Kazumasa Y."/>
            <person name="Nakamura Y."/>
            <person name="Ichinomiya M."/>
            <person name="Saitoh K."/>
            <person name="Sato N."/>
            <person name="Blanc-Mathieu R."/>
            <person name="Endo H."/>
            <person name="Kuwata A."/>
            <person name="Ogata H."/>
        </authorList>
    </citation>
    <scope>NUCLEOTIDE SEQUENCE</scope>
</reference>
<dbReference type="GO" id="GO:0016788">
    <property type="term" value="F:hydrolase activity, acting on ester bonds"/>
    <property type="evidence" value="ECO:0007669"/>
    <property type="project" value="InterPro"/>
</dbReference>
<evidence type="ECO:0000259" key="8">
    <source>
        <dbReference type="PROSITE" id="PS52035"/>
    </source>
</evidence>
<dbReference type="OrthoDB" id="407729at2759"/>
<dbReference type="InterPro" id="IPR055438">
    <property type="entry name" value="AstE_AspA_cat"/>
</dbReference>
<organism evidence="9 10">
    <name type="scientific">Triparma retinervis</name>
    <dbReference type="NCBI Taxonomy" id="2557542"/>
    <lineage>
        <taxon>Eukaryota</taxon>
        <taxon>Sar</taxon>
        <taxon>Stramenopiles</taxon>
        <taxon>Ochrophyta</taxon>
        <taxon>Bolidophyceae</taxon>
        <taxon>Parmales</taxon>
        <taxon>Triparmaceae</taxon>
        <taxon>Triparma</taxon>
    </lineage>
</organism>
<sequence length="354" mass="39535">MSAISSSKPPQIRTSEAKDNFRPLRKIESVPADKYRIGQIGKPWGPSEKAQWLAQTRVHRSYLEEVVSKLRKLDRNTFTVVQYGALKSDPERLPLLAVVSNEWKDDRRTVLVTGGVHGYETSGVQGTILFLQTAASAYVGKFNLVVIPCVSPWGYERVERWNSSCLDPNRSFGPSPSTHTEESAAIKSFLATLNVRSWHVHVDCHETTDTDETEYMPARAALNGALYKRCHIPDGFYLVGNSLDPTPEFHKFMIDYVRKVTHIAPPAEDGTLIEEPVTQPGVIEVPVDRLGLCASVTGCRYNTTTEVYPDSRREGVDGDQCNRAQRAAITGALDYTGTPGWRARRAEIQERDTL</sequence>
<evidence type="ECO:0000313" key="9">
    <source>
        <dbReference type="EMBL" id="GMH60810.1"/>
    </source>
</evidence>
<keyword evidence="10" id="KW-1185">Reference proteome</keyword>
<gene>
    <name evidence="9" type="ORF">TrRE_jg5332</name>
</gene>
<keyword evidence="3" id="KW-0479">Metal-binding</keyword>
<dbReference type="InterPro" id="IPR000834">
    <property type="entry name" value="Peptidase_M14"/>
</dbReference>
<evidence type="ECO:0000256" key="7">
    <source>
        <dbReference type="SAM" id="MobiDB-lite"/>
    </source>
</evidence>
<feature type="domain" description="Peptidase M14" evidence="8">
    <location>
        <begin position="58"/>
        <end position="354"/>
    </location>
</feature>
<feature type="compositionally biased region" description="Polar residues" evidence="7">
    <location>
        <begin position="1"/>
        <end position="14"/>
    </location>
</feature>
<comment type="similarity">
    <text evidence="2 6">Belongs to the peptidase M14 family.</text>
</comment>
<evidence type="ECO:0000256" key="2">
    <source>
        <dbReference type="ARBA" id="ARBA00005988"/>
    </source>
</evidence>
<dbReference type="GO" id="GO:0004181">
    <property type="term" value="F:metallocarboxypeptidase activity"/>
    <property type="evidence" value="ECO:0007669"/>
    <property type="project" value="InterPro"/>
</dbReference>
<comment type="caution">
    <text evidence="6">Lacks conserved residue(s) required for the propagation of feature annotation.</text>
</comment>
<comment type="cofactor">
    <cofactor evidence="1">
        <name>Zn(2+)</name>
        <dbReference type="ChEBI" id="CHEBI:29105"/>
    </cofactor>
</comment>
<dbReference type="GO" id="GO:0008270">
    <property type="term" value="F:zinc ion binding"/>
    <property type="evidence" value="ECO:0007669"/>
    <property type="project" value="InterPro"/>
</dbReference>
<dbReference type="SUPFAM" id="SSF53187">
    <property type="entry name" value="Zn-dependent exopeptidases"/>
    <property type="match status" value="1"/>
</dbReference>
<accession>A0A9W7A0T3</accession>
<dbReference type="GO" id="GO:0006508">
    <property type="term" value="P:proteolysis"/>
    <property type="evidence" value="ECO:0007669"/>
    <property type="project" value="InterPro"/>
</dbReference>
<feature type="region of interest" description="Disordered" evidence="7">
    <location>
        <begin position="1"/>
        <end position="20"/>
    </location>
</feature>
<evidence type="ECO:0000256" key="3">
    <source>
        <dbReference type="ARBA" id="ARBA00022723"/>
    </source>
</evidence>
<dbReference type="EMBL" id="BRXZ01003737">
    <property type="protein sequence ID" value="GMH60810.1"/>
    <property type="molecule type" value="Genomic_DNA"/>
</dbReference>
<dbReference type="PROSITE" id="PS52035">
    <property type="entry name" value="PEPTIDASE_M14"/>
    <property type="match status" value="1"/>
</dbReference>
<comment type="caution">
    <text evidence="9">The sequence shown here is derived from an EMBL/GenBank/DDBJ whole genome shotgun (WGS) entry which is preliminary data.</text>
</comment>
<evidence type="ECO:0000256" key="5">
    <source>
        <dbReference type="ARBA" id="ARBA00022833"/>
    </source>
</evidence>
<proteinExistence type="inferred from homology"/>
<keyword evidence="5" id="KW-0862">Zinc</keyword>